<dbReference type="InterPro" id="IPR004090">
    <property type="entry name" value="Chemotax_Me-accpt_rcpt"/>
</dbReference>
<protein>
    <submittedName>
        <fullName evidence="6">Methyl-accepting chemotaxis protein/methyl-accepting chemotaxis protein-2, aspartate sensor receptor</fullName>
    </submittedName>
</protein>
<dbReference type="InterPro" id="IPR051310">
    <property type="entry name" value="MCP_chemotaxis"/>
</dbReference>
<gene>
    <name evidence="6" type="ORF">SAMN06296416_103154</name>
</gene>
<organism evidence="6 7">
    <name type="scientific">Pseudoxanthomonas wuyuanensis</name>
    <dbReference type="NCBI Taxonomy" id="1073196"/>
    <lineage>
        <taxon>Bacteria</taxon>
        <taxon>Pseudomonadati</taxon>
        <taxon>Pseudomonadota</taxon>
        <taxon>Gammaproteobacteria</taxon>
        <taxon>Lysobacterales</taxon>
        <taxon>Lysobacteraceae</taxon>
        <taxon>Pseudoxanthomonas</taxon>
    </lineage>
</organism>
<keyword evidence="2 4" id="KW-0807">Transducer</keyword>
<feature type="domain" description="Methyl-accepting transducer" evidence="5">
    <location>
        <begin position="194"/>
        <end position="416"/>
    </location>
</feature>
<dbReference type="Proteomes" id="UP000219374">
    <property type="component" value="Unassembled WGS sequence"/>
</dbReference>
<dbReference type="SUPFAM" id="SSF55785">
    <property type="entry name" value="PYP-like sensor domain (PAS domain)"/>
    <property type="match status" value="1"/>
</dbReference>
<proteinExistence type="inferred from homology"/>
<dbReference type="Pfam" id="PF00015">
    <property type="entry name" value="MCPsignal"/>
    <property type="match status" value="1"/>
</dbReference>
<comment type="similarity">
    <text evidence="3">Belongs to the methyl-accepting chemotaxis (MCP) protein family.</text>
</comment>
<reference evidence="6 7" key="1">
    <citation type="submission" date="2017-09" db="EMBL/GenBank/DDBJ databases">
        <authorList>
            <person name="Ehlers B."/>
            <person name="Leendertz F.H."/>
        </authorList>
    </citation>
    <scope>NUCLEOTIDE SEQUENCE [LARGE SCALE GENOMIC DNA]</scope>
    <source>
        <strain evidence="6 7">CGMCC 1.10978</strain>
    </source>
</reference>
<accession>A0A286D6F8</accession>
<dbReference type="Gene3D" id="1.10.287.950">
    <property type="entry name" value="Methyl-accepting chemotaxis protein"/>
    <property type="match status" value="1"/>
</dbReference>
<dbReference type="InterPro" id="IPR035965">
    <property type="entry name" value="PAS-like_dom_sf"/>
</dbReference>
<keyword evidence="7" id="KW-1185">Reference proteome</keyword>
<keyword evidence="1" id="KW-0488">Methylation</keyword>
<sequence>MSSSAATVPAGETAAASFRLPDAPVALLRLDAAGVVNAANRAALDMLGVDAQALHGEACERIWGLPAAALCGEEGVWVAPGEDAARRVRYQRERDGSGWMLSLPHPETAALLRDMAMLGQDSAPLPTAPALQPLAQRLRDAATERRLLESIGERLSNCELELALPDGQPPSPTLRRLSAGFGNLAEAIRQAVALSVQIAAEVPHVVSENSELVQQSQAQVAALETVREASGRLMAGLRGAGEELQAVIAVAANANASSRQGAEAARLLGDAMREVERRSARASEVIEVIDSVAFQTNILSINASIEAARAGEAGRGFAVVATEIRRLAERAAVAARDVRLIIDQTSAALGESAVSAQTTEQVLGGIGDLLARASGAMESVAERVSAQGDEIAAIDRAVEDVVGLSRSNLQHAAQVAERGEALAQGATTLHDCVGLFRLPEDPMRVRRHARVYQLAQRTVAGIGAALEAALDDGRIDEQALFSRQYTPIPGIEPAKFSTPFDALCDELLPPLQEPLLALHDWIVFAICANPDGYVPTHNLRFSQPLTGDAATDLVGNRTKRRFSDRVGRSVGAHTDPYRLQVYRRDTGQIMFDLSVPVFVAGRHWGGFRVGYTLG</sequence>
<dbReference type="AlphaFoldDB" id="A0A286D6F8"/>
<evidence type="ECO:0000256" key="3">
    <source>
        <dbReference type="ARBA" id="ARBA00029447"/>
    </source>
</evidence>
<dbReference type="PRINTS" id="PR00260">
    <property type="entry name" value="CHEMTRNSDUCR"/>
</dbReference>
<evidence type="ECO:0000256" key="2">
    <source>
        <dbReference type="ARBA" id="ARBA00023224"/>
    </source>
</evidence>
<dbReference type="EMBL" id="OCND01000003">
    <property type="protein sequence ID" value="SOD54232.1"/>
    <property type="molecule type" value="Genomic_DNA"/>
</dbReference>
<evidence type="ECO:0000259" key="5">
    <source>
        <dbReference type="PROSITE" id="PS50111"/>
    </source>
</evidence>
<dbReference type="PANTHER" id="PTHR43531:SF14">
    <property type="entry name" value="METHYL-ACCEPTING CHEMOTAXIS PROTEIN I-RELATED"/>
    <property type="match status" value="1"/>
</dbReference>
<name>A0A286D6F8_9GAMM</name>
<evidence type="ECO:0000256" key="1">
    <source>
        <dbReference type="ARBA" id="ARBA00022481"/>
    </source>
</evidence>
<dbReference type="RefSeq" id="WP_097121472.1">
    <property type="nucleotide sequence ID" value="NZ_OCND01000003.1"/>
</dbReference>
<keyword evidence="6" id="KW-0675">Receptor</keyword>
<dbReference type="GO" id="GO:0004888">
    <property type="term" value="F:transmembrane signaling receptor activity"/>
    <property type="evidence" value="ECO:0007669"/>
    <property type="project" value="InterPro"/>
</dbReference>
<dbReference type="SMART" id="SM00283">
    <property type="entry name" value="MA"/>
    <property type="match status" value="1"/>
</dbReference>
<dbReference type="SUPFAM" id="SSF58104">
    <property type="entry name" value="Methyl-accepting chemotaxis protein (MCP) signaling domain"/>
    <property type="match status" value="1"/>
</dbReference>
<dbReference type="GO" id="GO:0005886">
    <property type="term" value="C:plasma membrane"/>
    <property type="evidence" value="ECO:0007669"/>
    <property type="project" value="TreeGrafter"/>
</dbReference>
<evidence type="ECO:0000313" key="6">
    <source>
        <dbReference type="EMBL" id="SOD54232.1"/>
    </source>
</evidence>
<dbReference type="GO" id="GO:0007165">
    <property type="term" value="P:signal transduction"/>
    <property type="evidence" value="ECO:0007669"/>
    <property type="project" value="UniProtKB-KW"/>
</dbReference>
<dbReference type="OrthoDB" id="2489132at2"/>
<evidence type="ECO:0000256" key="4">
    <source>
        <dbReference type="PROSITE-ProRule" id="PRU00284"/>
    </source>
</evidence>
<dbReference type="PROSITE" id="PS50111">
    <property type="entry name" value="CHEMOTAXIS_TRANSDUC_2"/>
    <property type="match status" value="1"/>
</dbReference>
<dbReference type="InterPro" id="IPR004089">
    <property type="entry name" value="MCPsignal_dom"/>
</dbReference>
<dbReference type="PANTHER" id="PTHR43531">
    <property type="entry name" value="PROTEIN ICFG"/>
    <property type="match status" value="1"/>
</dbReference>
<evidence type="ECO:0000313" key="7">
    <source>
        <dbReference type="Proteomes" id="UP000219374"/>
    </source>
</evidence>
<dbReference type="GO" id="GO:0006935">
    <property type="term" value="P:chemotaxis"/>
    <property type="evidence" value="ECO:0007669"/>
    <property type="project" value="InterPro"/>
</dbReference>